<accession>A0A813QS90</accession>
<dbReference type="EMBL" id="CAJNOC010000526">
    <property type="protein sequence ID" value="CAF0772439.1"/>
    <property type="molecule type" value="Genomic_DNA"/>
</dbReference>
<proteinExistence type="predicted"/>
<dbReference type="OrthoDB" id="10343414at2759"/>
<reference evidence="1" key="1">
    <citation type="submission" date="2021-02" db="EMBL/GenBank/DDBJ databases">
        <authorList>
            <person name="Nowell W R."/>
        </authorList>
    </citation>
    <scope>NUCLEOTIDE SEQUENCE</scope>
    <source>
        <strain evidence="1">Ploen Becks lab</strain>
    </source>
</reference>
<sequence>MSKFVHKWRKAVKGCVNKSPKDSLIDNDYLQPILTSDEFDFESKKSKKDVPIYNDYDILQHHQSSLTKAPVKNNKPVLKDLSTNNLTKGFKKVFSSKSLDKNPSIDDKENLYDNEELIPKIAKAKNKSEKDFSKLGKNSQQPSETYYCEIKDASFLLSDDAPLIDLKANDDTNEVLCPYVNKLRYTDSKSNLYNKFDNEPNEEKNNYETNQSLNQMRQLDTFVSQSEAYHWYLNLLFETKAKCVNNCTHLNDNERSKRLNICTAHLLYARNFYEMRISNCPQLRNALANIHPCLIALACLLDSDAVRIVESHSCTCDSYIYLFSTRLKFCAWKAKLYIILKRPKRSSIDRLALIEDLTNCHKVIKESI</sequence>
<evidence type="ECO:0000313" key="1">
    <source>
        <dbReference type="EMBL" id="CAF0772439.1"/>
    </source>
</evidence>
<dbReference type="AlphaFoldDB" id="A0A813QS90"/>
<protein>
    <submittedName>
        <fullName evidence="1">Uncharacterized protein</fullName>
    </submittedName>
</protein>
<organism evidence="1 2">
    <name type="scientific">Brachionus calyciflorus</name>
    <dbReference type="NCBI Taxonomy" id="104777"/>
    <lineage>
        <taxon>Eukaryota</taxon>
        <taxon>Metazoa</taxon>
        <taxon>Spiralia</taxon>
        <taxon>Gnathifera</taxon>
        <taxon>Rotifera</taxon>
        <taxon>Eurotatoria</taxon>
        <taxon>Monogononta</taxon>
        <taxon>Pseudotrocha</taxon>
        <taxon>Ploima</taxon>
        <taxon>Brachionidae</taxon>
        <taxon>Brachionus</taxon>
    </lineage>
</organism>
<evidence type="ECO:0000313" key="2">
    <source>
        <dbReference type="Proteomes" id="UP000663879"/>
    </source>
</evidence>
<dbReference type="Proteomes" id="UP000663879">
    <property type="component" value="Unassembled WGS sequence"/>
</dbReference>
<gene>
    <name evidence="1" type="ORF">OXX778_LOCUS5024</name>
</gene>
<name>A0A813QS90_9BILA</name>
<comment type="caution">
    <text evidence="1">The sequence shown here is derived from an EMBL/GenBank/DDBJ whole genome shotgun (WGS) entry which is preliminary data.</text>
</comment>
<keyword evidence="2" id="KW-1185">Reference proteome</keyword>